<feature type="compositionally biased region" description="Low complexity" evidence="1">
    <location>
        <begin position="10"/>
        <end position="21"/>
    </location>
</feature>
<dbReference type="PANTHER" id="PTHR34370">
    <property type="entry name" value="OS04G0600100 PROTEIN"/>
    <property type="match status" value="1"/>
</dbReference>
<organism evidence="3">
    <name type="scientific">Ostreococcus tauri</name>
    <name type="common">Marine green alga</name>
    <dbReference type="NCBI Taxonomy" id="70448"/>
    <lineage>
        <taxon>Eukaryota</taxon>
        <taxon>Viridiplantae</taxon>
        <taxon>Chlorophyta</taxon>
        <taxon>Mamiellophyceae</taxon>
        <taxon>Mamiellales</taxon>
        <taxon>Bathycoccaceae</taxon>
        <taxon>Ostreococcus</taxon>
    </lineage>
</organism>
<gene>
    <name evidence="3" type="ORF">BE221DRAFT_73989</name>
</gene>
<keyword evidence="2" id="KW-0812">Transmembrane</keyword>
<evidence type="ECO:0000256" key="2">
    <source>
        <dbReference type="SAM" id="Phobius"/>
    </source>
</evidence>
<feature type="transmembrane region" description="Helical" evidence="2">
    <location>
        <begin position="196"/>
        <end position="224"/>
    </location>
</feature>
<accession>A0A1Y5IHS0</accession>
<dbReference type="AlphaFoldDB" id="A0A1Y5IHS0"/>
<evidence type="ECO:0000256" key="1">
    <source>
        <dbReference type="SAM" id="MobiDB-lite"/>
    </source>
</evidence>
<dbReference type="Proteomes" id="UP000195557">
    <property type="component" value="Unassembled WGS sequence"/>
</dbReference>
<dbReference type="EMBL" id="KZ155782">
    <property type="protein sequence ID" value="OUS46632.1"/>
    <property type="molecule type" value="Genomic_DNA"/>
</dbReference>
<protein>
    <submittedName>
        <fullName evidence="3">Uncharacterized protein</fullName>
    </submittedName>
</protein>
<dbReference type="eggNOG" id="ENOG502S8NT">
    <property type="taxonomic scope" value="Eukaryota"/>
</dbReference>
<keyword evidence="2" id="KW-1133">Transmembrane helix</keyword>
<name>A0A1Y5IHS0_OSTTA</name>
<reference evidence="3" key="1">
    <citation type="submission" date="2017-04" db="EMBL/GenBank/DDBJ databases">
        <title>Population genomics of picophytoplankton unveils novel chromosome hypervariability.</title>
        <authorList>
            <consortium name="DOE Joint Genome Institute"/>
            <person name="Blanc-Mathieu R."/>
            <person name="Krasovec M."/>
            <person name="Hebrard M."/>
            <person name="Yau S."/>
            <person name="Desgranges E."/>
            <person name="Martin J."/>
            <person name="Schackwitz W."/>
            <person name="Kuo A."/>
            <person name="Salin G."/>
            <person name="Donnadieu C."/>
            <person name="Desdevises Y."/>
            <person name="Sanchez-Ferandin S."/>
            <person name="Moreau H."/>
            <person name="Rivals E."/>
            <person name="Grigoriev I.V."/>
            <person name="Grimsley N."/>
            <person name="Eyre-Walker A."/>
            <person name="Piganeau G."/>
        </authorList>
    </citation>
    <scope>NUCLEOTIDE SEQUENCE [LARGE SCALE GENOMIC DNA]</scope>
    <source>
        <strain evidence="3">RCC 1115</strain>
    </source>
</reference>
<keyword evidence="2" id="KW-0472">Membrane</keyword>
<dbReference type="PANTHER" id="PTHR34370:SF1">
    <property type="entry name" value="OS04G0600100 PROTEIN"/>
    <property type="match status" value="1"/>
</dbReference>
<proteinExistence type="predicted"/>
<feature type="transmembrane region" description="Helical" evidence="2">
    <location>
        <begin position="101"/>
        <end position="120"/>
    </location>
</feature>
<feature type="region of interest" description="Disordered" evidence="1">
    <location>
        <begin position="1"/>
        <end position="28"/>
    </location>
</feature>
<feature type="transmembrane region" description="Helical" evidence="2">
    <location>
        <begin position="140"/>
        <end position="159"/>
    </location>
</feature>
<evidence type="ECO:0000313" key="3">
    <source>
        <dbReference type="EMBL" id="OUS46632.1"/>
    </source>
</evidence>
<sequence>MRAIAASVLAPRANRASTRTSSARRARSGTPSRVVVIALASSFARATRDARDAFGCHRRPVAARASADASETPSESPSEETLARRVAAWWRAATKIDKKKIASLGSAALLSYGFVSNVFYVSSLMLATYTAVKTTGASPLTSSLSMKTFASSYFGFWMIQNFLRPARMALSVAISPGTDKIVEFFRKYAPNNDKKWAFAITVFCINVVGTFAYMFAGFGLIVALTGVPLELGGLLQAAKAAKTGAP</sequence>